<feature type="transmembrane region" description="Helical" evidence="6">
    <location>
        <begin position="12"/>
        <end position="34"/>
    </location>
</feature>
<feature type="transmembrane region" description="Helical" evidence="6">
    <location>
        <begin position="207"/>
        <end position="228"/>
    </location>
</feature>
<evidence type="ECO:0000256" key="6">
    <source>
        <dbReference type="SAM" id="Phobius"/>
    </source>
</evidence>
<feature type="transmembrane region" description="Helical" evidence="6">
    <location>
        <begin position="443"/>
        <end position="460"/>
    </location>
</feature>
<feature type="transmembrane region" description="Helical" evidence="6">
    <location>
        <begin position="40"/>
        <end position="59"/>
    </location>
</feature>
<evidence type="ECO:0000256" key="5">
    <source>
        <dbReference type="ARBA" id="ARBA00023136"/>
    </source>
</evidence>
<feature type="transmembrane region" description="Helical" evidence="6">
    <location>
        <begin position="80"/>
        <end position="103"/>
    </location>
</feature>
<dbReference type="InterPro" id="IPR002797">
    <property type="entry name" value="Polysacc_synth"/>
</dbReference>
<evidence type="ECO:0000256" key="3">
    <source>
        <dbReference type="ARBA" id="ARBA00022692"/>
    </source>
</evidence>
<comment type="subcellular location">
    <subcellularLocation>
        <location evidence="1">Cell membrane</location>
        <topology evidence="1">Multi-pass membrane protein</topology>
    </subcellularLocation>
</comment>
<feature type="transmembrane region" description="Helical" evidence="6">
    <location>
        <begin position="146"/>
        <end position="169"/>
    </location>
</feature>
<dbReference type="Proteomes" id="UP001207408">
    <property type="component" value="Unassembled WGS sequence"/>
</dbReference>
<feature type="transmembrane region" description="Helical" evidence="6">
    <location>
        <begin position="385"/>
        <end position="406"/>
    </location>
</feature>
<feature type="transmembrane region" description="Helical" evidence="6">
    <location>
        <begin position="418"/>
        <end position="437"/>
    </location>
</feature>
<dbReference type="PANTHER" id="PTHR30250:SF11">
    <property type="entry name" value="O-ANTIGEN TRANSPORTER-RELATED"/>
    <property type="match status" value="1"/>
</dbReference>
<sequence length="485" mass="55775">MSKVNVLKNSIFYTIGNIVPKAAQFLLLPLYTQYLSPEEFGLVNSINILILILTILFSLSLDKAIFRLYHDYNSTDKRTLISTLFLLMSLVSIVLLTICFVFKNVVSLVYETIPFYPYYIIAFLITYFNIFSLLPKALLQVEQNALGFIKLTLSEFLLNTGVIVLLVVIWKQGALGMLLGLGATSVLFLPYYFTFLIKRINWKFDRLIAVEVIKYSLPLVPMILASWILNVSDRVFLERFIGLKSVGIYSLGYKMSEIVLVFSTAFNKAYEPYYYKIANMKNISIISIKEKLKKINDLFVSGILYISFLVILFTPEIVGLLDERYLSAKEYVPILIIGIAILQISGLFGFTILQSKKSKFLMYSSLVSAIMNIGLNILFIPKYGVYGAAYSTTLCFLLLFIIKYYFSKKAFFISFNWKLFFFQIMFLCGVLITVRFLTNVVNQAFIIKGSVSLITLILLLREHSALMEQYESYFRKYKILRIIKK</sequence>
<organism evidence="7 8">
    <name type="scientific">Plebeiibacterium marinum</name>
    <dbReference type="NCBI Taxonomy" id="2992111"/>
    <lineage>
        <taxon>Bacteria</taxon>
        <taxon>Pseudomonadati</taxon>
        <taxon>Bacteroidota</taxon>
        <taxon>Bacteroidia</taxon>
        <taxon>Marinilabiliales</taxon>
        <taxon>Marinilabiliaceae</taxon>
        <taxon>Plebeiibacterium</taxon>
    </lineage>
</organism>
<evidence type="ECO:0000256" key="4">
    <source>
        <dbReference type="ARBA" id="ARBA00022989"/>
    </source>
</evidence>
<keyword evidence="4 6" id="KW-1133">Transmembrane helix</keyword>
<keyword evidence="8" id="KW-1185">Reference proteome</keyword>
<dbReference type="AlphaFoldDB" id="A0AAE3SJS8"/>
<gene>
    <name evidence="7" type="ORF">OM074_09225</name>
</gene>
<feature type="transmembrane region" description="Helical" evidence="6">
    <location>
        <begin position="248"/>
        <end position="266"/>
    </location>
</feature>
<protein>
    <submittedName>
        <fullName evidence="7">Oligosaccharide flippase family protein</fullName>
    </submittedName>
</protein>
<feature type="transmembrane region" description="Helical" evidence="6">
    <location>
        <begin position="115"/>
        <end position="134"/>
    </location>
</feature>
<feature type="transmembrane region" description="Helical" evidence="6">
    <location>
        <begin position="298"/>
        <end position="319"/>
    </location>
</feature>
<feature type="transmembrane region" description="Helical" evidence="6">
    <location>
        <begin position="331"/>
        <end position="353"/>
    </location>
</feature>
<dbReference type="RefSeq" id="WP_301199175.1">
    <property type="nucleotide sequence ID" value="NZ_JAPDPI010000016.1"/>
</dbReference>
<evidence type="ECO:0000313" key="7">
    <source>
        <dbReference type="EMBL" id="MCW3805809.1"/>
    </source>
</evidence>
<comment type="caution">
    <text evidence="7">The sequence shown here is derived from an EMBL/GenBank/DDBJ whole genome shotgun (WGS) entry which is preliminary data.</text>
</comment>
<dbReference type="InterPro" id="IPR050833">
    <property type="entry name" value="Poly_Biosynth_Transport"/>
</dbReference>
<keyword evidence="5 6" id="KW-0472">Membrane</keyword>
<accession>A0AAE3SJS8</accession>
<keyword evidence="3 6" id="KW-0812">Transmembrane</keyword>
<dbReference type="GO" id="GO:0005886">
    <property type="term" value="C:plasma membrane"/>
    <property type="evidence" value="ECO:0007669"/>
    <property type="project" value="UniProtKB-SubCell"/>
</dbReference>
<dbReference type="PANTHER" id="PTHR30250">
    <property type="entry name" value="PST FAMILY PREDICTED COLANIC ACID TRANSPORTER"/>
    <property type="match status" value="1"/>
</dbReference>
<proteinExistence type="predicted"/>
<dbReference type="Pfam" id="PF01943">
    <property type="entry name" value="Polysacc_synt"/>
    <property type="match status" value="1"/>
</dbReference>
<reference evidence="7" key="1">
    <citation type="submission" date="2022-10" db="EMBL/GenBank/DDBJ databases">
        <authorList>
            <person name="Yu W.X."/>
        </authorList>
    </citation>
    <scope>NUCLEOTIDE SEQUENCE</scope>
    <source>
        <strain evidence="7">D04</strain>
    </source>
</reference>
<evidence type="ECO:0000313" key="8">
    <source>
        <dbReference type="Proteomes" id="UP001207408"/>
    </source>
</evidence>
<evidence type="ECO:0000256" key="2">
    <source>
        <dbReference type="ARBA" id="ARBA00022475"/>
    </source>
</evidence>
<feature type="transmembrane region" description="Helical" evidence="6">
    <location>
        <begin position="360"/>
        <end position="379"/>
    </location>
</feature>
<feature type="transmembrane region" description="Helical" evidence="6">
    <location>
        <begin position="175"/>
        <end position="195"/>
    </location>
</feature>
<name>A0AAE3SJS8_9BACT</name>
<evidence type="ECO:0000256" key="1">
    <source>
        <dbReference type="ARBA" id="ARBA00004651"/>
    </source>
</evidence>
<dbReference type="EMBL" id="JAPDPI010000016">
    <property type="protein sequence ID" value="MCW3805809.1"/>
    <property type="molecule type" value="Genomic_DNA"/>
</dbReference>
<keyword evidence="2" id="KW-1003">Cell membrane</keyword>